<proteinExistence type="predicted"/>
<keyword evidence="2" id="KW-1185">Reference proteome</keyword>
<evidence type="ECO:0000313" key="1">
    <source>
        <dbReference type="EMBL" id="KAF9686201.1"/>
    </source>
</evidence>
<dbReference type="AlphaFoldDB" id="A0A835N4P1"/>
<accession>A0A835N4P1</accession>
<evidence type="ECO:0000313" key="2">
    <source>
        <dbReference type="Proteomes" id="UP000657918"/>
    </source>
</evidence>
<name>A0A835N4P1_9ROSI</name>
<dbReference type="Proteomes" id="UP000657918">
    <property type="component" value="Unassembled WGS sequence"/>
</dbReference>
<organism evidence="1 2">
    <name type="scientific">Salix dunnii</name>
    <dbReference type="NCBI Taxonomy" id="1413687"/>
    <lineage>
        <taxon>Eukaryota</taxon>
        <taxon>Viridiplantae</taxon>
        <taxon>Streptophyta</taxon>
        <taxon>Embryophyta</taxon>
        <taxon>Tracheophyta</taxon>
        <taxon>Spermatophyta</taxon>
        <taxon>Magnoliopsida</taxon>
        <taxon>eudicotyledons</taxon>
        <taxon>Gunneridae</taxon>
        <taxon>Pentapetalae</taxon>
        <taxon>rosids</taxon>
        <taxon>fabids</taxon>
        <taxon>Malpighiales</taxon>
        <taxon>Salicaceae</taxon>
        <taxon>Saliceae</taxon>
        <taxon>Salix</taxon>
    </lineage>
</organism>
<protein>
    <submittedName>
        <fullName evidence="1">Uncharacterized protein</fullName>
    </submittedName>
</protein>
<comment type="caution">
    <text evidence="1">The sequence shown here is derived from an EMBL/GenBank/DDBJ whole genome shotgun (WGS) entry which is preliminary data.</text>
</comment>
<dbReference type="EMBL" id="JADGMS010000003">
    <property type="protein sequence ID" value="KAF9686201.1"/>
    <property type="molecule type" value="Genomic_DNA"/>
</dbReference>
<gene>
    <name evidence="1" type="ORF">SADUNF_Sadunf03G0134000</name>
</gene>
<sequence>MSLHPEPELVITRHYNLMHGTRQLRSGGDDGPPSVTRCPIRTEQSYGKNYTIGGQKKHSLVACPYIMAKTSFLWSLDHSSQTWHSLSVCQALQRSSHHLWIVVQCRSRRNH</sequence>
<reference evidence="1 2" key="1">
    <citation type="submission" date="2020-10" db="EMBL/GenBank/DDBJ databases">
        <title>Plant Genome Project.</title>
        <authorList>
            <person name="Zhang R.-G."/>
        </authorList>
    </citation>
    <scope>NUCLEOTIDE SEQUENCE [LARGE SCALE GENOMIC DNA]</scope>
    <source>
        <strain evidence="1">FAFU-HL-1</strain>
        <tissue evidence="1">Leaf</tissue>
    </source>
</reference>